<dbReference type="GO" id="GO:0005737">
    <property type="term" value="C:cytoplasm"/>
    <property type="evidence" value="ECO:0007669"/>
    <property type="project" value="UniProtKB-SubCell"/>
</dbReference>
<dbReference type="HOGENOM" id="CLU_027562_9_0_6"/>
<evidence type="ECO:0000256" key="9">
    <source>
        <dbReference type="ARBA" id="ARBA00023172"/>
    </source>
</evidence>
<dbReference type="InterPro" id="IPR023009">
    <property type="entry name" value="Tyrosine_recombinase_XerC/XerD"/>
</dbReference>
<dbReference type="GO" id="GO:0007059">
    <property type="term" value="P:chromosome segregation"/>
    <property type="evidence" value="ECO:0007669"/>
    <property type="project" value="UniProtKB-UniRule"/>
</dbReference>
<dbReference type="InterPro" id="IPR004107">
    <property type="entry name" value="Integrase_SAM-like_N"/>
</dbReference>
<dbReference type="Gene3D" id="1.10.150.130">
    <property type="match status" value="1"/>
</dbReference>
<keyword evidence="15" id="KW-1185">Reference proteome</keyword>
<dbReference type="Pfam" id="PF02899">
    <property type="entry name" value="Phage_int_SAM_1"/>
    <property type="match status" value="1"/>
</dbReference>
<dbReference type="NCBIfam" id="TIGR02224">
    <property type="entry name" value="recomb_XerC"/>
    <property type="match status" value="1"/>
</dbReference>
<feature type="active site" evidence="11">
    <location>
        <position position="240"/>
    </location>
</feature>
<evidence type="ECO:0000256" key="7">
    <source>
        <dbReference type="ARBA" id="ARBA00022908"/>
    </source>
</evidence>
<dbReference type="eggNOG" id="COG4973">
    <property type="taxonomic scope" value="Bacteria"/>
</dbReference>
<evidence type="ECO:0000256" key="3">
    <source>
        <dbReference type="ARBA" id="ARBA00015804"/>
    </source>
</evidence>
<feature type="active site" evidence="11">
    <location>
        <position position="266"/>
    </location>
</feature>
<dbReference type="Pfam" id="PF00589">
    <property type="entry name" value="Phage_integrase"/>
    <property type="match status" value="1"/>
</dbReference>
<dbReference type="PANTHER" id="PTHR30349">
    <property type="entry name" value="PHAGE INTEGRASE-RELATED"/>
    <property type="match status" value="1"/>
</dbReference>
<keyword evidence="10 11" id="KW-0131">Cell cycle</keyword>
<protein>
    <recommendedName>
        <fullName evidence="3 11">Tyrosine recombinase XerC</fullName>
    </recommendedName>
</protein>
<dbReference type="GO" id="GO:0006313">
    <property type="term" value="P:DNA transposition"/>
    <property type="evidence" value="ECO:0007669"/>
    <property type="project" value="UniProtKB-UniRule"/>
</dbReference>
<dbReference type="CDD" id="cd00798">
    <property type="entry name" value="INT_XerDC_C"/>
    <property type="match status" value="1"/>
</dbReference>
<evidence type="ECO:0000256" key="5">
    <source>
        <dbReference type="ARBA" id="ARBA00022618"/>
    </source>
</evidence>
<comment type="function">
    <text evidence="11">Site-specific tyrosine recombinase, which acts by catalyzing the cutting and rejoining of the recombining DNA molecules. The XerC-XerD complex is essential to convert dimers of the bacterial chromosome into monomers to permit their segregation at cell division. It also contributes to the segregational stability of plasmids.</text>
</comment>
<dbReference type="GO" id="GO:0003677">
    <property type="term" value="F:DNA binding"/>
    <property type="evidence" value="ECO:0007669"/>
    <property type="project" value="UniProtKB-UniRule"/>
</dbReference>
<sequence length="301" mass="33648">MMADTLPQQVALWLQRLALERQASAHTVAAYRRDLDKLLAWAETQGLCRAAELDPERMRAFVAWQHRAGLAPRSLQRLLSSCRSLFRDLRRQGLLSHDPLAGVRGPKVRPKLPQVLDTDEAAILVEVQGDDALARRDRAMLELFYSSGLRLSELTGLRWKDLDLANAEVRVEGKGRKVRILPVGRFAVAALRAHAEGTPAEAEAPVFPGRGGKPISARAVQLRVSQLAMRSGFPRHVHPHMLRHSFASHVLESSGDLRAVQELLGHADIATTQIYTHLDFQHLSRVYDAAHPRARRKPDQD</sequence>
<evidence type="ECO:0000256" key="6">
    <source>
        <dbReference type="ARBA" id="ARBA00022829"/>
    </source>
</evidence>
<evidence type="ECO:0000259" key="12">
    <source>
        <dbReference type="PROSITE" id="PS51898"/>
    </source>
</evidence>
<comment type="subcellular location">
    <subcellularLocation>
        <location evidence="1 11">Cytoplasm</location>
    </subcellularLocation>
</comment>
<dbReference type="KEGG" id="fau:Fraau_0329"/>
<evidence type="ECO:0000256" key="11">
    <source>
        <dbReference type="HAMAP-Rule" id="MF_01808"/>
    </source>
</evidence>
<organism evidence="14 15">
    <name type="scientific">Frateuria aurantia (strain ATCC 33424 / DSM 6220 / KCTC 2777 / LMG 1558 / NBRC 3245 / NCIMB 13370)</name>
    <name type="common">Acetobacter aurantius</name>
    <dbReference type="NCBI Taxonomy" id="767434"/>
    <lineage>
        <taxon>Bacteria</taxon>
        <taxon>Pseudomonadati</taxon>
        <taxon>Pseudomonadota</taxon>
        <taxon>Gammaproteobacteria</taxon>
        <taxon>Lysobacterales</taxon>
        <taxon>Rhodanobacteraceae</taxon>
        <taxon>Frateuria</taxon>
    </lineage>
</organism>
<dbReference type="PANTHER" id="PTHR30349:SF81">
    <property type="entry name" value="TYROSINE RECOMBINASE XERC"/>
    <property type="match status" value="1"/>
</dbReference>
<reference evidence="14" key="1">
    <citation type="submission" date="2012-02" db="EMBL/GenBank/DDBJ databases">
        <title>The complete genome of Frateuria aurantia DSM 6220.</title>
        <authorList>
            <consortium name="US DOE Joint Genome Institute (JGI-PGF)"/>
            <person name="Lucas S."/>
            <person name="Copeland A."/>
            <person name="Lapidus A."/>
            <person name="Glavina del Rio T."/>
            <person name="Dalin E."/>
            <person name="Tice H."/>
            <person name="Bruce D."/>
            <person name="Goodwin L."/>
            <person name="Pitluck S."/>
            <person name="Peters L."/>
            <person name="Ovchinnikova G."/>
            <person name="Teshima H."/>
            <person name="Kyrpides N."/>
            <person name="Mavromatis K."/>
            <person name="Ivanova N."/>
            <person name="Brettin T."/>
            <person name="Detter J.C."/>
            <person name="Han C."/>
            <person name="Larimer F."/>
            <person name="Land M."/>
            <person name="Hauser L."/>
            <person name="Markowitz V."/>
            <person name="Cheng J.-F."/>
            <person name="Hugenholtz P."/>
            <person name="Woyke T."/>
            <person name="Wu D."/>
            <person name="Brambilla E."/>
            <person name="Klenk H.-P."/>
            <person name="Eisen J.A."/>
        </authorList>
    </citation>
    <scope>NUCLEOTIDE SEQUENCE</scope>
    <source>
        <strain evidence="14">DSM 6220</strain>
    </source>
</reference>
<proteinExistence type="inferred from homology"/>
<comment type="similarity">
    <text evidence="2 11">Belongs to the 'phage' integrase family. XerC subfamily.</text>
</comment>
<comment type="subunit">
    <text evidence="11">Forms a cyclic heterotetrameric complex composed of two molecules of XerC and two molecules of XerD.</text>
</comment>
<keyword evidence="6 11" id="KW-0159">Chromosome partition</keyword>
<dbReference type="InterPro" id="IPR011931">
    <property type="entry name" value="Recomb_XerC"/>
</dbReference>
<evidence type="ECO:0000313" key="14">
    <source>
        <dbReference type="EMBL" id="AFC84819.1"/>
    </source>
</evidence>
<dbReference type="InterPro" id="IPR011010">
    <property type="entry name" value="DNA_brk_join_enz"/>
</dbReference>
<evidence type="ECO:0000313" key="15">
    <source>
        <dbReference type="Proteomes" id="UP000005234"/>
    </source>
</evidence>
<name>H8L321_FRAAD</name>
<feature type="active site" description="O-(3'-phospho-DNA)-tyrosine intermediate" evidence="11">
    <location>
        <position position="275"/>
    </location>
</feature>
<keyword evidence="5 11" id="KW-0132">Cell division</keyword>
<dbReference type="STRING" id="767434.Fraau_0329"/>
<accession>H8L321</accession>
<dbReference type="InterPro" id="IPR013762">
    <property type="entry name" value="Integrase-like_cat_sf"/>
</dbReference>
<feature type="domain" description="Core-binding (CB)" evidence="13">
    <location>
        <begin position="4"/>
        <end position="90"/>
    </location>
</feature>
<dbReference type="InterPro" id="IPR044068">
    <property type="entry name" value="CB"/>
</dbReference>
<evidence type="ECO:0000256" key="10">
    <source>
        <dbReference type="ARBA" id="ARBA00023306"/>
    </source>
</evidence>
<feature type="active site" evidence="11">
    <location>
        <position position="150"/>
    </location>
</feature>
<keyword evidence="8 11" id="KW-0238">DNA-binding</keyword>
<dbReference type="InterPro" id="IPR050090">
    <property type="entry name" value="Tyrosine_recombinase_XerCD"/>
</dbReference>
<dbReference type="InterPro" id="IPR010998">
    <property type="entry name" value="Integrase_recombinase_N"/>
</dbReference>
<keyword evidence="7 11" id="KW-0229">DNA integration</keyword>
<dbReference type="Proteomes" id="UP000005234">
    <property type="component" value="Chromosome"/>
</dbReference>
<dbReference type="GO" id="GO:0051301">
    <property type="term" value="P:cell division"/>
    <property type="evidence" value="ECO:0007669"/>
    <property type="project" value="UniProtKB-UniRule"/>
</dbReference>
<dbReference type="RefSeq" id="WP_014401825.1">
    <property type="nucleotide sequence ID" value="NC_017033.1"/>
</dbReference>
<dbReference type="GO" id="GO:0009037">
    <property type="term" value="F:tyrosine-based site-specific recombinase activity"/>
    <property type="evidence" value="ECO:0007669"/>
    <property type="project" value="UniProtKB-UniRule"/>
</dbReference>
<dbReference type="HAMAP" id="MF_01808">
    <property type="entry name" value="Recomb_XerC_XerD"/>
    <property type="match status" value="1"/>
</dbReference>
<dbReference type="Gene3D" id="1.10.443.10">
    <property type="entry name" value="Intergrase catalytic core"/>
    <property type="match status" value="1"/>
</dbReference>
<evidence type="ECO:0000256" key="1">
    <source>
        <dbReference type="ARBA" id="ARBA00004496"/>
    </source>
</evidence>
<keyword evidence="4 11" id="KW-0963">Cytoplasm</keyword>
<feature type="domain" description="Tyr recombinase" evidence="12">
    <location>
        <begin position="111"/>
        <end position="288"/>
    </location>
</feature>
<dbReference type="EMBL" id="CP003350">
    <property type="protein sequence ID" value="AFC84819.1"/>
    <property type="molecule type" value="Genomic_DNA"/>
</dbReference>
<dbReference type="AlphaFoldDB" id="H8L321"/>
<feature type="active site" evidence="11">
    <location>
        <position position="243"/>
    </location>
</feature>
<dbReference type="PROSITE" id="PS51900">
    <property type="entry name" value="CB"/>
    <property type="match status" value="1"/>
</dbReference>
<dbReference type="PROSITE" id="PS51898">
    <property type="entry name" value="TYR_RECOMBINASE"/>
    <property type="match status" value="1"/>
</dbReference>
<keyword evidence="9 11" id="KW-0233">DNA recombination</keyword>
<dbReference type="SUPFAM" id="SSF56349">
    <property type="entry name" value="DNA breaking-rejoining enzymes"/>
    <property type="match status" value="1"/>
</dbReference>
<evidence type="ECO:0000256" key="8">
    <source>
        <dbReference type="ARBA" id="ARBA00023125"/>
    </source>
</evidence>
<evidence type="ECO:0000256" key="4">
    <source>
        <dbReference type="ARBA" id="ARBA00022490"/>
    </source>
</evidence>
<dbReference type="InterPro" id="IPR002104">
    <property type="entry name" value="Integrase_catalytic"/>
</dbReference>
<evidence type="ECO:0000256" key="2">
    <source>
        <dbReference type="ARBA" id="ARBA00006657"/>
    </source>
</evidence>
<gene>
    <name evidence="11" type="primary">xerC</name>
    <name evidence="14" type="ordered locus">Fraau_0329</name>
</gene>
<feature type="active site" evidence="11">
    <location>
        <position position="174"/>
    </location>
</feature>
<evidence type="ECO:0000259" key="13">
    <source>
        <dbReference type="PROSITE" id="PS51900"/>
    </source>
</evidence>